<dbReference type="InterPro" id="IPR036942">
    <property type="entry name" value="Beta-barrel_TonB_sf"/>
</dbReference>
<name>A0A382ZW75_9ZZZZ</name>
<dbReference type="SUPFAM" id="SSF56935">
    <property type="entry name" value="Porins"/>
    <property type="match status" value="1"/>
</dbReference>
<organism evidence="4">
    <name type="scientific">marine metagenome</name>
    <dbReference type="NCBI Taxonomy" id="408172"/>
    <lineage>
        <taxon>unclassified sequences</taxon>
        <taxon>metagenomes</taxon>
        <taxon>ecological metagenomes</taxon>
    </lineage>
</organism>
<evidence type="ECO:0000256" key="3">
    <source>
        <dbReference type="ARBA" id="ARBA00023237"/>
    </source>
</evidence>
<evidence type="ECO:0000313" key="4">
    <source>
        <dbReference type="EMBL" id="SVD99742.1"/>
    </source>
</evidence>
<evidence type="ECO:0000256" key="2">
    <source>
        <dbReference type="ARBA" id="ARBA00023136"/>
    </source>
</evidence>
<dbReference type="Gene3D" id="2.40.170.20">
    <property type="entry name" value="TonB-dependent receptor, beta-barrel domain"/>
    <property type="match status" value="1"/>
</dbReference>
<sequence>YYKAGIDAKVSYNYRSAYTSVGSWDPGAVFTIDDEATVDASIAYEVTENLKVMLQGQNLTNEASTSYFDNDPTRPRQYAEWGRRYLLGFQFAM</sequence>
<proteinExistence type="predicted"/>
<dbReference type="AlphaFoldDB" id="A0A382ZW75"/>
<dbReference type="PANTHER" id="PTHR40980">
    <property type="entry name" value="PLUG DOMAIN-CONTAINING PROTEIN"/>
    <property type="match status" value="1"/>
</dbReference>
<dbReference type="PANTHER" id="PTHR40980:SF3">
    <property type="entry name" value="TONB-DEPENDENT RECEPTOR-LIKE BETA-BARREL DOMAIN-CONTAINING PROTEIN"/>
    <property type="match status" value="1"/>
</dbReference>
<evidence type="ECO:0000256" key="1">
    <source>
        <dbReference type="ARBA" id="ARBA00004442"/>
    </source>
</evidence>
<comment type="subcellular location">
    <subcellularLocation>
        <location evidence="1">Cell outer membrane</location>
    </subcellularLocation>
</comment>
<gene>
    <name evidence="4" type="ORF">METZ01_LOCUS452596</name>
</gene>
<feature type="non-terminal residue" evidence="4">
    <location>
        <position position="1"/>
    </location>
</feature>
<dbReference type="GO" id="GO:0009279">
    <property type="term" value="C:cell outer membrane"/>
    <property type="evidence" value="ECO:0007669"/>
    <property type="project" value="UniProtKB-SubCell"/>
</dbReference>
<dbReference type="EMBL" id="UINC01187166">
    <property type="protein sequence ID" value="SVD99742.1"/>
    <property type="molecule type" value="Genomic_DNA"/>
</dbReference>
<keyword evidence="2" id="KW-0472">Membrane</keyword>
<accession>A0A382ZW75</accession>
<reference evidence="4" key="1">
    <citation type="submission" date="2018-05" db="EMBL/GenBank/DDBJ databases">
        <authorList>
            <person name="Lanie J.A."/>
            <person name="Ng W.-L."/>
            <person name="Kazmierczak K.M."/>
            <person name="Andrzejewski T.M."/>
            <person name="Davidsen T.M."/>
            <person name="Wayne K.J."/>
            <person name="Tettelin H."/>
            <person name="Glass J.I."/>
            <person name="Rusch D."/>
            <person name="Podicherti R."/>
            <person name="Tsui H.-C.T."/>
            <person name="Winkler M.E."/>
        </authorList>
    </citation>
    <scope>NUCLEOTIDE SEQUENCE</scope>
</reference>
<keyword evidence="3" id="KW-0998">Cell outer membrane</keyword>
<protein>
    <submittedName>
        <fullName evidence="4">Uncharacterized protein</fullName>
    </submittedName>
</protein>